<evidence type="ECO:0000313" key="2">
    <source>
        <dbReference type="Proteomes" id="UP001550378"/>
    </source>
</evidence>
<keyword evidence="2" id="KW-1185">Reference proteome</keyword>
<reference evidence="1 2" key="1">
    <citation type="submission" date="2024-06" db="EMBL/GenBank/DDBJ databases">
        <title>The Natural Products Discovery Center: Release of the First 8490 Sequenced Strains for Exploring Actinobacteria Biosynthetic Diversity.</title>
        <authorList>
            <person name="Kalkreuter E."/>
            <person name="Kautsar S.A."/>
            <person name="Yang D."/>
            <person name="Bader C.D."/>
            <person name="Teijaro C.N."/>
            <person name="Fluegel L."/>
            <person name="Davis C.M."/>
            <person name="Simpson J.R."/>
            <person name="Lauterbach L."/>
            <person name="Steele A.D."/>
            <person name="Gui C."/>
            <person name="Meng S."/>
            <person name="Li G."/>
            <person name="Viehrig K."/>
            <person name="Ye F."/>
            <person name="Su P."/>
            <person name="Kiefer A.F."/>
            <person name="Nichols A."/>
            <person name="Cepeda A.J."/>
            <person name="Yan W."/>
            <person name="Fan B."/>
            <person name="Jiang Y."/>
            <person name="Adhikari A."/>
            <person name="Zheng C.-J."/>
            <person name="Schuster L."/>
            <person name="Cowan T.M."/>
            <person name="Smanski M.J."/>
            <person name="Chevrette M.G."/>
            <person name="De Carvalho L.P.S."/>
            <person name="Shen B."/>
        </authorList>
    </citation>
    <scope>NUCLEOTIDE SEQUENCE [LARGE SCALE GENOMIC DNA]</scope>
    <source>
        <strain evidence="1 2">NPDC006337</strain>
    </source>
</reference>
<dbReference type="EMBL" id="JBEXZR010000010">
    <property type="protein sequence ID" value="MEU0708416.1"/>
    <property type="molecule type" value="Genomic_DNA"/>
</dbReference>
<protein>
    <submittedName>
        <fullName evidence="1">Uncharacterized protein</fullName>
    </submittedName>
</protein>
<dbReference type="Proteomes" id="UP001550378">
    <property type="component" value="Unassembled WGS sequence"/>
</dbReference>
<sequence>MSTEREDALAALREWSVPGRRADLVAAAWKAGATVVAIAEAARVGSRQTIYDDLRARGIDPRSRPKEKNMPAPITVEGLNGITDLEDNDSPVARAVLQARGDLASPGLNAEARRLMTLSLAVGQYNDLRAALVDEEEARAERDRARHLVDVRWEALADPNSKGSWLHGHHAYVVAVDNAHRAIDAWKAAADLLQRKGSFQRGEGDNLLADAYEQSILPAGHPPVSKPDIDAEAEAARLHEELDAEHSRRKALAADTLGLATQN</sequence>
<proteinExistence type="predicted"/>
<dbReference type="RefSeq" id="WP_359656211.1">
    <property type="nucleotide sequence ID" value="NZ_JBEXZO010000028.1"/>
</dbReference>
<name>A0ABV2W4E0_9ACTN</name>
<organism evidence="1 2">
    <name type="scientific">Streptomyces lavendulocolor</name>
    <dbReference type="NCBI Taxonomy" id="67316"/>
    <lineage>
        <taxon>Bacteria</taxon>
        <taxon>Bacillati</taxon>
        <taxon>Actinomycetota</taxon>
        <taxon>Actinomycetes</taxon>
        <taxon>Kitasatosporales</taxon>
        <taxon>Streptomycetaceae</taxon>
        <taxon>Streptomyces</taxon>
    </lineage>
</organism>
<accession>A0ABV2W4E0</accession>
<comment type="caution">
    <text evidence="1">The sequence shown here is derived from an EMBL/GenBank/DDBJ whole genome shotgun (WGS) entry which is preliminary data.</text>
</comment>
<evidence type="ECO:0000313" key="1">
    <source>
        <dbReference type="EMBL" id="MEU0708416.1"/>
    </source>
</evidence>
<gene>
    <name evidence="1" type="ORF">ABZ508_13765</name>
</gene>